<name>A0ABV0N543_9TELE</name>
<evidence type="ECO:0000313" key="2">
    <source>
        <dbReference type="EMBL" id="MEQ2165718.1"/>
    </source>
</evidence>
<feature type="region of interest" description="Disordered" evidence="1">
    <location>
        <begin position="149"/>
        <end position="170"/>
    </location>
</feature>
<protein>
    <recommendedName>
        <fullName evidence="4">Transposase</fullName>
    </recommendedName>
</protein>
<sequence>MLARPTTETVDRIPSLLQSFQVGAAPPVQLWLRLLGMLVRVTPGCAVLLHRWRDEAYLQHGVPLTTVPARQEVVTMDASPLGWGAMWQCKSVQGLWGPQSAGRGAPRGTLKVLLSAISASHDNVDGRWVGTHYWVSQVLQVARRLRPPFMESSGSKGPPTGVEGPEWATS</sequence>
<reference evidence="2 3" key="1">
    <citation type="submission" date="2021-06" db="EMBL/GenBank/DDBJ databases">
        <authorList>
            <person name="Palmer J.M."/>
        </authorList>
    </citation>
    <scope>NUCLEOTIDE SEQUENCE [LARGE SCALE GENOMIC DNA]</scope>
    <source>
        <strain evidence="2 3">GA_2019</strain>
        <tissue evidence="2">Muscle</tissue>
    </source>
</reference>
<evidence type="ECO:0008006" key="4">
    <source>
        <dbReference type="Google" id="ProtNLM"/>
    </source>
</evidence>
<keyword evidence="3" id="KW-1185">Reference proteome</keyword>
<gene>
    <name evidence="2" type="ORF">GOODEAATRI_020027</name>
</gene>
<dbReference type="Proteomes" id="UP001476798">
    <property type="component" value="Unassembled WGS sequence"/>
</dbReference>
<evidence type="ECO:0000313" key="3">
    <source>
        <dbReference type="Proteomes" id="UP001476798"/>
    </source>
</evidence>
<proteinExistence type="predicted"/>
<evidence type="ECO:0000256" key="1">
    <source>
        <dbReference type="SAM" id="MobiDB-lite"/>
    </source>
</evidence>
<organism evidence="2 3">
    <name type="scientific">Goodea atripinnis</name>
    <dbReference type="NCBI Taxonomy" id="208336"/>
    <lineage>
        <taxon>Eukaryota</taxon>
        <taxon>Metazoa</taxon>
        <taxon>Chordata</taxon>
        <taxon>Craniata</taxon>
        <taxon>Vertebrata</taxon>
        <taxon>Euteleostomi</taxon>
        <taxon>Actinopterygii</taxon>
        <taxon>Neopterygii</taxon>
        <taxon>Teleostei</taxon>
        <taxon>Neoteleostei</taxon>
        <taxon>Acanthomorphata</taxon>
        <taxon>Ovalentaria</taxon>
        <taxon>Atherinomorphae</taxon>
        <taxon>Cyprinodontiformes</taxon>
        <taxon>Goodeidae</taxon>
        <taxon>Goodea</taxon>
    </lineage>
</organism>
<dbReference type="EMBL" id="JAHRIO010021823">
    <property type="protein sequence ID" value="MEQ2165718.1"/>
    <property type="molecule type" value="Genomic_DNA"/>
</dbReference>
<accession>A0ABV0N543</accession>
<comment type="caution">
    <text evidence="2">The sequence shown here is derived from an EMBL/GenBank/DDBJ whole genome shotgun (WGS) entry which is preliminary data.</text>
</comment>